<dbReference type="STRING" id="1088869.GMO_13220"/>
<proteinExistence type="predicted"/>
<reference evidence="1 2" key="1">
    <citation type="submission" date="2011-10" db="EMBL/GenBank/DDBJ databases">
        <title>Genome sequence of Gluconobacter morbifer G707, isolated from Drosophila gut.</title>
        <authorList>
            <person name="Lee W.-J."/>
            <person name="Kim E.-K."/>
        </authorList>
    </citation>
    <scope>NUCLEOTIDE SEQUENCE [LARGE SCALE GENOMIC DNA]</scope>
    <source>
        <strain evidence="1 2">G707</strain>
    </source>
</reference>
<dbReference type="AlphaFoldDB" id="G6XIB2"/>
<sequence>MTTPSQISSPASAPTLARIQSFAFSGIEAVPVTVEVQLSSGPPAFLVVGLADKSVGEARERVRAALTAMGLALPPKRILVNLVPADLVKEGAHFDLPIALGLLVAMGVLSFEAISAYAAVGELSLDGRINPVNGPVCRSGGECGEAGADLPAFAGSRSALG</sequence>
<dbReference type="InterPro" id="IPR014721">
    <property type="entry name" value="Ribsml_uS5_D2-typ_fold_subgr"/>
</dbReference>
<dbReference type="EMBL" id="AGQV01000002">
    <property type="protein sequence ID" value="EHH68552.1"/>
    <property type="molecule type" value="Genomic_DNA"/>
</dbReference>
<dbReference type="Proteomes" id="UP000004949">
    <property type="component" value="Unassembled WGS sequence"/>
</dbReference>
<comment type="caution">
    <text evidence="1">The sequence shown here is derived from an EMBL/GenBank/DDBJ whole genome shotgun (WGS) entry which is preliminary data.</text>
</comment>
<accession>G6XIB2</accession>
<dbReference type="InterPro" id="IPR020568">
    <property type="entry name" value="Ribosomal_Su5_D2-typ_SF"/>
</dbReference>
<dbReference type="Gene3D" id="3.30.230.10">
    <property type="match status" value="1"/>
</dbReference>
<keyword evidence="2" id="KW-1185">Reference proteome</keyword>
<dbReference type="Pfam" id="PF13541">
    <property type="entry name" value="ChlI"/>
    <property type="match status" value="1"/>
</dbReference>
<evidence type="ECO:0000313" key="1">
    <source>
        <dbReference type="EMBL" id="EHH68552.1"/>
    </source>
</evidence>
<dbReference type="PATRIC" id="fig|1088869.3.peg.1324"/>
<protein>
    <submittedName>
        <fullName evidence="1">Competence protein ComM</fullName>
    </submittedName>
</protein>
<evidence type="ECO:0000313" key="2">
    <source>
        <dbReference type="Proteomes" id="UP000004949"/>
    </source>
</evidence>
<name>G6XIB2_9PROT</name>
<dbReference type="eggNOG" id="COG0606">
    <property type="taxonomic scope" value="Bacteria"/>
</dbReference>
<gene>
    <name evidence="1" type="ORF">GMO_13220</name>
</gene>
<organism evidence="1 2">
    <name type="scientific">Gluconobacter morbifer G707</name>
    <dbReference type="NCBI Taxonomy" id="1088869"/>
    <lineage>
        <taxon>Bacteria</taxon>
        <taxon>Pseudomonadati</taxon>
        <taxon>Pseudomonadota</taxon>
        <taxon>Alphaproteobacteria</taxon>
        <taxon>Acetobacterales</taxon>
        <taxon>Acetobacteraceae</taxon>
        <taxon>Gluconobacter</taxon>
    </lineage>
</organism>
<dbReference type="SUPFAM" id="SSF54211">
    <property type="entry name" value="Ribosomal protein S5 domain 2-like"/>
    <property type="match status" value="1"/>
</dbReference>